<proteinExistence type="predicted"/>
<gene>
    <name evidence="1" type="ORF">LCGC14_2481320</name>
</gene>
<sequence length="37" mass="4250">MAHKENTNILSGEWINQRVENVLTQVEEIVDQLLVEG</sequence>
<organism evidence="1">
    <name type="scientific">marine sediment metagenome</name>
    <dbReference type="NCBI Taxonomy" id="412755"/>
    <lineage>
        <taxon>unclassified sequences</taxon>
        <taxon>metagenomes</taxon>
        <taxon>ecological metagenomes</taxon>
    </lineage>
</organism>
<dbReference type="EMBL" id="LAZR01039094">
    <property type="protein sequence ID" value="KKL17858.1"/>
    <property type="molecule type" value="Genomic_DNA"/>
</dbReference>
<dbReference type="AlphaFoldDB" id="A0A0F9E173"/>
<name>A0A0F9E173_9ZZZZ</name>
<comment type="caution">
    <text evidence="1">The sequence shown here is derived from an EMBL/GenBank/DDBJ whole genome shotgun (WGS) entry which is preliminary data.</text>
</comment>
<protein>
    <submittedName>
        <fullName evidence="1">Uncharacterized protein</fullName>
    </submittedName>
</protein>
<evidence type="ECO:0000313" key="1">
    <source>
        <dbReference type="EMBL" id="KKL17858.1"/>
    </source>
</evidence>
<feature type="non-terminal residue" evidence="1">
    <location>
        <position position="37"/>
    </location>
</feature>
<reference evidence="1" key="1">
    <citation type="journal article" date="2015" name="Nature">
        <title>Complex archaea that bridge the gap between prokaryotes and eukaryotes.</title>
        <authorList>
            <person name="Spang A."/>
            <person name="Saw J.H."/>
            <person name="Jorgensen S.L."/>
            <person name="Zaremba-Niedzwiedzka K."/>
            <person name="Martijn J."/>
            <person name="Lind A.E."/>
            <person name="van Eijk R."/>
            <person name="Schleper C."/>
            <person name="Guy L."/>
            <person name="Ettema T.J."/>
        </authorList>
    </citation>
    <scope>NUCLEOTIDE SEQUENCE</scope>
</reference>
<accession>A0A0F9E173</accession>